<gene>
    <name evidence="5" type="ORF">MMG00_06580</name>
</gene>
<dbReference type="InterPro" id="IPR003593">
    <property type="entry name" value="AAA+_ATPase"/>
</dbReference>
<dbReference type="InterPro" id="IPR015856">
    <property type="entry name" value="ABC_transpr_CbiO/EcfA_su"/>
</dbReference>
<dbReference type="SMART" id="SM00382">
    <property type="entry name" value="AAA"/>
    <property type="match status" value="1"/>
</dbReference>
<dbReference type="GO" id="GO:0005524">
    <property type="term" value="F:ATP binding"/>
    <property type="evidence" value="ECO:0007669"/>
    <property type="project" value="UniProtKB-KW"/>
</dbReference>
<dbReference type="InterPro" id="IPR027417">
    <property type="entry name" value="P-loop_NTPase"/>
</dbReference>
<feature type="domain" description="ABC transporter" evidence="4">
    <location>
        <begin position="6"/>
        <end position="253"/>
    </location>
</feature>
<keyword evidence="1" id="KW-0813">Transport</keyword>
<dbReference type="InterPro" id="IPR015854">
    <property type="entry name" value="ABC_transpr_LolD-like"/>
</dbReference>
<protein>
    <submittedName>
        <fullName evidence="5">ATP-binding cassette domain-containing protein</fullName>
    </submittedName>
</protein>
<keyword evidence="6" id="KW-1185">Reference proteome</keyword>
<reference evidence="5 6" key="1">
    <citation type="submission" date="2022-03" db="EMBL/GenBank/DDBJ databases">
        <title>Ignatzschineria rhizosphaerae HR5S32.</title>
        <authorList>
            <person name="Sun J.Q."/>
            <person name="Feng J.Y."/>
        </authorList>
    </citation>
    <scope>NUCLEOTIDE SEQUENCE [LARGE SCALE GENOMIC DNA]</scope>
    <source>
        <strain evidence="5 6">HR5S32</strain>
    </source>
</reference>
<evidence type="ECO:0000256" key="3">
    <source>
        <dbReference type="ARBA" id="ARBA00022840"/>
    </source>
</evidence>
<organism evidence="5 6">
    <name type="scientific">Ignatzschineria rhizosphaerae</name>
    <dbReference type="NCBI Taxonomy" id="2923279"/>
    <lineage>
        <taxon>Bacteria</taxon>
        <taxon>Pseudomonadati</taxon>
        <taxon>Pseudomonadota</taxon>
        <taxon>Gammaproteobacteria</taxon>
        <taxon>Cardiobacteriales</taxon>
        <taxon>Ignatzschineriaceae</taxon>
        <taxon>Ignatzschineria</taxon>
    </lineage>
</organism>
<dbReference type="EMBL" id="CP093379">
    <property type="protein sequence ID" value="UNM97503.1"/>
    <property type="molecule type" value="Genomic_DNA"/>
</dbReference>
<dbReference type="Proteomes" id="UP000829542">
    <property type="component" value="Chromosome"/>
</dbReference>
<evidence type="ECO:0000313" key="6">
    <source>
        <dbReference type="Proteomes" id="UP000829542"/>
    </source>
</evidence>
<dbReference type="PROSITE" id="PS50893">
    <property type="entry name" value="ABC_TRANSPORTER_2"/>
    <property type="match status" value="1"/>
</dbReference>
<dbReference type="InterPro" id="IPR003439">
    <property type="entry name" value="ABC_transporter-like_ATP-bd"/>
</dbReference>
<sequence length="255" mass="28651">MLNPMLKLEDIKLVVGKGTQLERTILEGLNLEVEKGEFLVIIGGNGAGKSTVFNTISGFMKPENGRVIIDGVDVTKKSQQERAKLVSIVMQDPRVGTMENMTILENMAFSFKRGQKRGFRLFNNEGRRSLFKEKISLLEMGLENRLNEMVTNLSGGQRQALSLVMSIIAESKILLLDEITAALDPKIAEHVMALADKLVREQKLTCVMITHNMEHAIRYGDRTIVLKDGQFRKSYSREEKASLTVFDLTKEFTDA</sequence>
<dbReference type="PROSITE" id="PS00211">
    <property type="entry name" value="ABC_TRANSPORTER_1"/>
    <property type="match status" value="1"/>
</dbReference>
<keyword evidence="3 5" id="KW-0067">ATP-binding</keyword>
<dbReference type="RefSeq" id="WP_242153130.1">
    <property type="nucleotide sequence ID" value="NZ_CP093379.1"/>
</dbReference>
<evidence type="ECO:0000313" key="5">
    <source>
        <dbReference type="EMBL" id="UNM97503.1"/>
    </source>
</evidence>
<name>A0ABY3XC23_9GAMM</name>
<evidence type="ECO:0000256" key="1">
    <source>
        <dbReference type="ARBA" id="ARBA00022448"/>
    </source>
</evidence>
<dbReference type="SUPFAM" id="SSF52540">
    <property type="entry name" value="P-loop containing nucleoside triphosphate hydrolases"/>
    <property type="match status" value="1"/>
</dbReference>
<dbReference type="InterPro" id="IPR017871">
    <property type="entry name" value="ABC_transporter-like_CS"/>
</dbReference>
<dbReference type="PANTHER" id="PTHR24220:SF692">
    <property type="entry name" value="ABC TRANSPORTER DOMAIN-CONTAINING PROTEIN"/>
    <property type="match status" value="1"/>
</dbReference>
<evidence type="ECO:0000256" key="2">
    <source>
        <dbReference type="ARBA" id="ARBA00022741"/>
    </source>
</evidence>
<dbReference type="Gene3D" id="3.40.50.300">
    <property type="entry name" value="P-loop containing nucleotide triphosphate hydrolases"/>
    <property type="match status" value="1"/>
</dbReference>
<accession>A0ABY3XC23</accession>
<keyword evidence="2" id="KW-0547">Nucleotide-binding</keyword>
<proteinExistence type="predicted"/>
<dbReference type="PANTHER" id="PTHR24220">
    <property type="entry name" value="IMPORT ATP-BINDING PROTEIN"/>
    <property type="match status" value="1"/>
</dbReference>
<dbReference type="Pfam" id="PF00005">
    <property type="entry name" value="ABC_tran"/>
    <property type="match status" value="1"/>
</dbReference>
<dbReference type="CDD" id="cd03225">
    <property type="entry name" value="ABC_cobalt_CbiO_domain1"/>
    <property type="match status" value="1"/>
</dbReference>
<evidence type="ECO:0000259" key="4">
    <source>
        <dbReference type="PROSITE" id="PS50893"/>
    </source>
</evidence>